<organism evidence="10 11">
    <name type="scientific">Salipaludibacillus neizhouensis</name>
    <dbReference type="NCBI Taxonomy" id="885475"/>
    <lineage>
        <taxon>Bacteria</taxon>
        <taxon>Bacillati</taxon>
        <taxon>Bacillota</taxon>
        <taxon>Bacilli</taxon>
        <taxon>Bacillales</taxon>
        <taxon>Bacillaceae</taxon>
    </lineage>
</organism>
<evidence type="ECO:0000256" key="3">
    <source>
        <dbReference type="ARBA" id="ARBA00022741"/>
    </source>
</evidence>
<name>A0A3A9K5C8_9BACI</name>
<evidence type="ECO:0000256" key="1">
    <source>
        <dbReference type="ARBA" id="ARBA00007420"/>
    </source>
</evidence>
<evidence type="ECO:0000256" key="5">
    <source>
        <dbReference type="ARBA" id="ARBA00022840"/>
    </source>
</evidence>
<evidence type="ECO:0000256" key="7">
    <source>
        <dbReference type="PIRSR" id="PIRSR000705-2"/>
    </source>
</evidence>
<dbReference type="SUPFAM" id="SSF52540">
    <property type="entry name" value="P-loop containing nucleoside triphosphate hydrolases"/>
    <property type="match status" value="1"/>
</dbReference>
<comment type="caution">
    <text evidence="10">The sequence shown here is derived from an EMBL/GenBank/DDBJ whole genome shotgun (WGS) entry which is preliminary data.</text>
</comment>
<dbReference type="CDD" id="cd01673">
    <property type="entry name" value="dNK"/>
    <property type="match status" value="1"/>
</dbReference>
<dbReference type="Gene3D" id="3.40.50.300">
    <property type="entry name" value="P-loop containing nucleotide triphosphate hydrolases"/>
    <property type="match status" value="1"/>
</dbReference>
<dbReference type="PIRSF" id="PIRSF000705">
    <property type="entry name" value="DNK"/>
    <property type="match status" value="1"/>
</dbReference>
<feature type="active site" description="Proton acceptor" evidence="6">
    <location>
        <position position="89"/>
    </location>
</feature>
<keyword evidence="4 10" id="KW-0418">Kinase</keyword>
<feature type="domain" description="Deoxynucleoside kinase" evidence="9">
    <location>
        <begin position="14"/>
        <end position="209"/>
    </location>
</feature>
<feature type="binding site" evidence="8">
    <location>
        <begin position="149"/>
        <end position="153"/>
    </location>
    <ligand>
        <name>ATP</name>
        <dbReference type="ChEBI" id="CHEBI:30616"/>
    </ligand>
</feature>
<sequence>MKRIQHNLNSQSLITLAGTVGVGKSTLTNALSGALGFKPAFEKVDGNPYLEDYYDDFKKWSFHLQMYFLAERFKQQKQMHEEGLGYVQDRSIYEDVGIFAKLQYDQGNMTNRDYDTYRSLFEAMVMSPYFPKPDVLIYIDGSFESIIQRIQSRGREMEINTPDKFWSDLYFRYQEWIGTFQECPILHLDIDHYDCNDVDSIKEIVKSLETLQRNKDLNYLKLT</sequence>
<dbReference type="AlphaFoldDB" id="A0A3A9K5C8"/>
<evidence type="ECO:0000259" key="9">
    <source>
        <dbReference type="Pfam" id="PF01712"/>
    </source>
</evidence>
<dbReference type="GO" id="GO:0005737">
    <property type="term" value="C:cytoplasm"/>
    <property type="evidence" value="ECO:0007669"/>
    <property type="project" value="TreeGrafter"/>
</dbReference>
<protein>
    <submittedName>
        <fullName evidence="10">Deoxynucleoside kinase</fullName>
    </submittedName>
</protein>
<dbReference type="InterPro" id="IPR050566">
    <property type="entry name" value="Deoxyribonucleoside_kinase"/>
</dbReference>
<keyword evidence="3 8" id="KW-0547">Nucleotide-binding</keyword>
<dbReference type="GO" id="GO:0005524">
    <property type="term" value="F:ATP binding"/>
    <property type="evidence" value="ECO:0007669"/>
    <property type="project" value="UniProtKB-KW"/>
</dbReference>
<dbReference type="GO" id="GO:0019136">
    <property type="term" value="F:deoxynucleoside kinase activity"/>
    <property type="evidence" value="ECO:0007669"/>
    <property type="project" value="InterPro"/>
</dbReference>
<accession>A0A3A9K5C8</accession>
<evidence type="ECO:0000256" key="6">
    <source>
        <dbReference type="PIRSR" id="PIRSR000705-1"/>
    </source>
</evidence>
<feature type="binding site" evidence="7">
    <location>
        <position position="95"/>
    </location>
    <ligand>
        <name>substrate</name>
    </ligand>
</feature>
<feature type="binding site" evidence="7">
    <location>
        <position position="90"/>
    </location>
    <ligand>
        <name>substrate</name>
    </ligand>
</feature>
<dbReference type="Pfam" id="PF01712">
    <property type="entry name" value="dNK"/>
    <property type="match status" value="1"/>
</dbReference>
<evidence type="ECO:0000256" key="2">
    <source>
        <dbReference type="ARBA" id="ARBA00022679"/>
    </source>
</evidence>
<feature type="binding site" evidence="7">
    <location>
        <position position="158"/>
    </location>
    <ligand>
        <name>substrate</name>
    </ligand>
</feature>
<evidence type="ECO:0000313" key="10">
    <source>
        <dbReference type="EMBL" id="RKL67519.1"/>
    </source>
</evidence>
<feature type="binding site" evidence="8">
    <location>
        <begin position="18"/>
        <end position="26"/>
    </location>
    <ligand>
        <name>ATP</name>
        <dbReference type="ChEBI" id="CHEBI:30616"/>
    </ligand>
</feature>
<feature type="binding site" evidence="7">
    <location>
        <position position="54"/>
    </location>
    <ligand>
        <name>substrate</name>
    </ligand>
</feature>
<dbReference type="EMBL" id="PDOE01000003">
    <property type="protein sequence ID" value="RKL67519.1"/>
    <property type="molecule type" value="Genomic_DNA"/>
</dbReference>
<dbReference type="Proteomes" id="UP000281498">
    <property type="component" value="Unassembled WGS sequence"/>
</dbReference>
<dbReference type="InterPro" id="IPR031314">
    <property type="entry name" value="DNK_dom"/>
</dbReference>
<dbReference type="RefSeq" id="WP_110935317.1">
    <property type="nucleotide sequence ID" value="NZ_KZ614146.1"/>
</dbReference>
<feature type="binding site" evidence="7">
    <location>
        <position position="42"/>
    </location>
    <ligand>
        <name>substrate</name>
    </ligand>
</feature>
<gene>
    <name evidence="10" type="ORF">CR203_09220</name>
</gene>
<feature type="binding site" evidence="7">
    <location>
        <position position="65"/>
    </location>
    <ligand>
        <name>substrate</name>
    </ligand>
</feature>
<dbReference type="PANTHER" id="PTHR10513:SF35">
    <property type="entry name" value="DEOXYADENOSINE KINASE"/>
    <property type="match status" value="1"/>
</dbReference>
<dbReference type="InterPro" id="IPR027417">
    <property type="entry name" value="P-loop_NTPase"/>
</dbReference>
<evidence type="ECO:0000256" key="4">
    <source>
        <dbReference type="ARBA" id="ARBA00022777"/>
    </source>
</evidence>
<comment type="similarity">
    <text evidence="1">Belongs to the DCK/DGK family.</text>
</comment>
<evidence type="ECO:0000313" key="11">
    <source>
        <dbReference type="Proteomes" id="UP000281498"/>
    </source>
</evidence>
<keyword evidence="11" id="KW-1185">Reference proteome</keyword>
<evidence type="ECO:0000256" key="8">
    <source>
        <dbReference type="PIRSR" id="PIRSR000705-3"/>
    </source>
</evidence>
<dbReference type="OrthoDB" id="9776634at2"/>
<reference evidence="10 11" key="1">
    <citation type="submission" date="2017-10" db="EMBL/GenBank/DDBJ databases">
        <title>Bacillus sp. nov., a halophilic bacterium isolated from a Keqin Lake.</title>
        <authorList>
            <person name="Wang H."/>
        </authorList>
    </citation>
    <scope>NUCLEOTIDE SEQUENCE [LARGE SCALE GENOMIC DNA]</scope>
    <source>
        <strain evidence="10 11">KCTC 13187</strain>
    </source>
</reference>
<dbReference type="InterPro" id="IPR002624">
    <property type="entry name" value="DCK/DGK"/>
</dbReference>
<proteinExistence type="inferred from homology"/>
<dbReference type="FunFam" id="3.40.50.300:FF:000659">
    <property type="entry name" value="Deoxyguanosine kinase"/>
    <property type="match status" value="1"/>
</dbReference>
<keyword evidence="5 8" id="KW-0067">ATP-binding</keyword>
<keyword evidence="2" id="KW-0808">Transferase</keyword>
<dbReference type="PANTHER" id="PTHR10513">
    <property type="entry name" value="DEOXYNUCLEOSIDE KINASE"/>
    <property type="match status" value="1"/>
</dbReference>